<accession>A0AAE0G5W9</accession>
<reference evidence="2 3" key="1">
    <citation type="journal article" date="2015" name="Genome Biol. Evol.">
        <title>Comparative Genomics of a Bacterivorous Green Alga Reveals Evolutionary Causalities and Consequences of Phago-Mixotrophic Mode of Nutrition.</title>
        <authorList>
            <person name="Burns J.A."/>
            <person name="Paasch A."/>
            <person name="Narechania A."/>
            <person name="Kim E."/>
        </authorList>
    </citation>
    <scope>NUCLEOTIDE SEQUENCE [LARGE SCALE GENOMIC DNA]</scope>
    <source>
        <strain evidence="2 3">PLY_AMNH</strain>
    </source>
</reference>
<dbReference type="AlphaFoldDB" id="A0AAE0G5W9"/>
<evidence type="ECO:0000313" key="2">
    <source>
        <dbReference type="EMBL" id="KAK3271860.1"/>
    </source>
</evidence>
<feature type="non-terminal residue" evidence="2">
    <location>
        <position position="368"/>
    </location>
</feature>
<feature type="compositionally biased region" description="Basic and acidic residues" evidence="1">
    <location>
        <begin position="213"/>
        <end position="223"/>
    </location>
</feature>
<feature type="region of interest" description="Disordered" evidence="1">
    <location>
        <begin position="312"/>
        <end position="343"/>
    </location>
</feature>
<comment type="caution">
    <text evidence="2">The sequence shown here is derived from an EMBL/GenBank/DDBJ whole genome shotgun (WGS) entry which is preliminary data.</text>
</comment>
<dbReference type="EMBL" id="LGRX02009317">
    <property type="protein sequence ID" value="KAK3271860.1"/>
    <property type="molecule type" value="Genomic_DNA"/>
</dbReference>
<keyword evidence="3" id="KW-1185">Reference proteome</keyword>
<gene>
    <name evidence="2" type="ORF">CYMTET_19814</name>
</gene>
<name>A0AAE0G5W9_9CHLO</name>
<dbReference type="Proteomes" id="UP001190700">
    <property type="component" value="Unassembled WGS sequence"/>
</dbReference>
<evidence type="ECO:0000313" key="3">
    <source>
        <dbReference type="Proteomes" id="UP001190700"/>
    </source>
</evidence>
<proteinExistence type="predicted"/>
<feature type="compositionally biased region" description="Low complexity" evidence="1">
    <location>
        <begin position="194"/>
        <end position="209"/>
    </location>
</feature>
<protein>
    <submittedName>
        <fullName evidence="2">Uncharacterized protein</fullName>
    </submittedName>
</protein>
<sequence>MLAQLLRDCLSSQTQLELYTNIYKLKTNMKSTQDILYCIRIVENKSLKIDSKRTSNLARAPFRKADSQQRHISCVLNSLHAQLQQSRQSGVLARVGHGAYPNRSAFSNVTSKQVATAVNLTDARALFMPERLKFSSAPRSRTVAPERSPATFTRNYDDDREIFLKAPCVSDEQSAFDLPIPKHIFDSIVYLGSQPSSSDGPPKPSSGTSDLVDQSKVENESDTTKEYSDIFDFVLSPKRLDPSNIFACSSDEKSTVEDVSSDAEIALNFVLRKKTSAEAWKLADGIAHAGFLDSESTTELVSSGEELALASVSEDETAAEAAKPADGVAHGGLLGSGSTTELGSSGEELALVSVSVDETAAEAAKPAG</sequence>
<feature type="region of interest" description="Disordered" evidence="1">
    <location>
        <begin position="194"/>
        <end position="223"/>
    </location>
</feature>
<evidence type="ECO:0000256" key="1">
    <source>
        <dbReference type="SAM" id="MobiDB-lite"/>
    </source>
</evidence>
<organism evidence="2 3">
    <name type="scientific">Cymbomonas tetramitiformis</name>
    <dbReference type="NCBI Taxonomy" id="36881"/>
    <lineage>
        <taxon>Eukaryota</taxon>
        <taxon>Viridiplantae</taxon>
        <taxon>Chlorophyta</taxon>
        <taxon>Pyramimonadophyceae</taxon>
        <taxon>Pyramimonadales</taxon>
        <taxon>Pyramimonadaceae</taxon>
        <taxon>Cymbomonas</taxon>
    </lineage>
</organism>